<dbReference type="Proteomes" id="UP000887320">
    <property type="component" value="Unassembled WGS sequence"/>
</dbReference>
<proteinExistence type="predicted"/>
<evidence type="ECO:0000313" key="2">
    <source>
        <dbReference type="Proteomes" id="UP000887320"/>
    </source>
</evidence>
<sequence length="143" mass="16458">MAGGSQIIISKNGITIKTPNDFKVFAGQHQFKTGSRVKAEIPTLPILKEETLFSNKWDFYDLFYQTDFSNVKYKLINNKNNTYVSGTLDQHGRTQRLSSDHNDDYDILIGTEEDWTLSVDDGLDDEDAFEYLCRSHDQHDQEV</sequence>
<reference evidence="1" key="1">
    <citation type="submission" date="2021-07" db="EMBL/GenBank/DDBJ databases">
        <authorList>
            <person name="Fernandez M."/>
            <person name="Pereira P."/>
            <person name="Torres Tejerizo G.A."/>
            <person name="Gonzalez P."/>
            <person name="Agostini E."/>
        </authorList>
    </citation>
    <scope>NUCLEOTIDE SEQUENCE</scope>
    <source>
        <strain evidence="1">SFC 500-1A</strain>
    </source>
</reference>
<name>A0A8X8GIQ1_ACIGI</name>
<protein>
    <recommendedName>
        <fullName evidence="3">DUF2345 domain-containing protein</fullName>
    </recommendedName>
</protein>
<dbReference type="RefSeq" id="WP_234623446.1">
    <property type="nucleotide sequence ID" value="NZ_JAHWXT010000003.1"/>
</dbReference>
<comment type="caution">
    <text evidence="1">The sequence shown here is derived from an EMBL/GenBank/DDBJ whole genome shotgun (WGS) entry which is preliminary data.</text>
</comment>
<gene>
    <name evidence="1" type="ORF">KW868_11745</name>
</gene>
<evidence type="ECO:0008006" key="3">
    <source>
        <dbReference type="Google" id="ProtNLM"/>
    </source>
</evidence>
<accession>A0A8X8GIQ1</accession>
<dbReference type="AlphaFoldDB" id="A0A8X8GIQ1"/>
<organism evidence="1 2">
    <name type="scientific">Acinetobacter guillouiae</name>
    <name type="common">Acinetobacter genomosp. 11</name>
    <dbReference type="NCBI Taxonomy" id="106649"/>
    <lineage>
        <taxon>Bacteria</taxon>
        <taxon>Pseudomonadati</taxon>
        <taxon>Pseudomonadota</taxon>
        <taxon>Gammaproteobacteria</taxon>
        <taxon>Moraxellales</taxon>
        <taxon>Moraxellaceae</taxon>
        <taxon>Acinetobacter</taxon>
    </lineage>
</organism>
<evidence type="ECO:0000313" key="1">
    <source>
        <dbReference type="EMBL" id="MCF0265125.1"/>
    </source>
</evidence>
<dbReference type="EMBL" id="JAHWXT010000003">
    <property type="protein sequence ID" value="MCF0265125.1"/>
    <property type="molecule type" value="Genomic_DNA"/>
</dbReference>